<reference evidence="2" key="1">
    <citation type="journal article" date="2019" name="Int. J. Syst. Evol. Microbiol.">
        <title>The Global Catalogue of Microorganisms (GCM) 10K type strain sequencing project: providing services to taxonomists for standard genome sequencing and annotation.</title>
        <authorList>
            <consortium name="The Broad Institute Genomics Platform"/>
            <consortium name="The Broad Institute Genome Sequencing Center for Infectious Disease"/>
            <person name="Wu L."/>
            <person name="Ma J."/>
        </authorList>
    </citation>
    <scope>NUCLEOTIDE SEQUENCE [LARGE SCALE GENOMIC DNA]</scope>
    <source>
        <strain evidence="2">CCUG 43117</strain>
    </source>
</reference>
<gene>
    <name evidence="1" type="ORF">ACFPN9_23835</name>
</gene>
<evidence type="ECO:0000313" key="2">
    <source>
        <dbReference type="Proteomes" id="UP001596060"/>
    </source>
</evidence>
<comment type="caution">
    <text evidence="1">The sequence shown here is derived from an EMBL/GenBank/DDBJ whole genome shotgun (WGS) entry which is preliminary data.</text>
</comment>
<organism evidence="1 2">
    <name type="scientific">Bosea massiliensis</name>
    <dbReference type="NCBI Taxonomy" id="151419"/>
    <lineage>
        <taxon>Bacteria</taxon>
        <taxon>Pseudomonadati</taxon>
        <taxon>Pseudomonadota</taxon>
        <taxon>Alphaproteobacteria</taxon>
        <taxon>Hyphomicrobiales</taxon>
        <taxon>Boseaceae</taxon>
        <taxon>Bosea</taxon>
    </lineage>
</organism>
<sequence length="106" mass="11160">MKLTLGEWGCAALAASYLALSTMKATPMQTADFRFPGVLNSKELLVAEAVQARAWAVLAGQGRFRDDDQVAKAKLGGIVVRLMADGSQSIGDLASAAIDSFERGTL</sequence>
<accession>A0ABW0P913</accession>
<dbReference type="Proteomes" id="UP001596060">
    <property type="component" value="Unassembled WGS sequence"/>
</dbReference>
<keyword evidence="2" id="KW-1185">Reference proteome</keyword>
<evidence type="ECO:0000313" key="1">
    <source>
        <dbReference type="EMBL" id="MFC5508279.1"/>
    </source>
</evidence>
<proteinExistence type="predicted"/>
<dbReference type="EMBL" id="JBHSLU010000082">
    <property type="protein sequence ID" value="MFC5508279.1"/>
    <property type="molecule type" value="Genomic_DNA"/>
</dbReference>
<evidence type="ECO:0008006" key="3">
    <source>
        <dbReference type="Google" id="ProtNLM"/>
    </source>
</evidence>
<protein>
    <recommendedName>
        <fullName evidence="3">Antifreeze protein</fullName>
    </recommendedName>
</protein>
<dbReference type="RefSeq" id="WP_156446613.1">
    <property type="nucleotide sequence ID" value="NZ_JBHSLU010000082.1"/>
</dbReference>
<name>A0ABW0P913_9HYPH</name>